<protein>
    <submittedName>
        <fullName evidence="2">GNAT superfamily N-acetyltransferase</fullName>
    </submittedName>
</protein>
<feature type="domain" description="N-acetyltransferase" evidence="1">
    <location>
        <begin position="26"/>
        <end position="155"/>
    </location>
</feature>
<dbReference type="EMBL" id="JAGGLB010000014">
    <property type="protein sequence ID" value="MBP1992690.1"/>
    <property type="molecule type" value="Genomic_DNA"/>
</dbReference>
<dbReference type="SUPFAM" id="SSF55729">
    <property type="entry name" value="Acyl-CoA N-acyltransferases (Nat)"/>
    <property type="match status" value="1"/>
</dbReference>
<organism evidence="2 3">
    <name type="scientific">Paenibacillus eucommiae</name>
    <dbReference type="NCBI Taxonomy" id="1355755"/>
    <lineage>
        <taxon>Bacteria</taxon>
        <taxon>Bacillati</taxon>
        <taxon>Bacillota</taxon>
        <taxon>Bacilli</taxon>
        <taxon>Bacillales</taxon>
        <taxon>Paenibacillaceae</taxon>
        <taxon>Paenibacillus</taxon>
    </lineage>
</organism>
<name>A0ABS4IYM5_9BACL</name>
<dbReference type="PROSITE" id="PS51186">
    <property type="entry name" value="GNAT"/>
    <property type="match status" value="1"/>
</dbReference>
<reference evidence="2 3" key="1">
    <citation type="submission" date="2021-03" db="EMBL/GenBank/DDBJ databases">
        <title>Genomic Encyclopedia of Type Strains, Phase IV (KMG-IV): sequencing the most valuable type-strain genomes for metagenomic binning, comparative biology and taxonomic classification.</title>
        <authorList>
            <person name="Goeker M."/>
        </authorList>
    </citation>
    <scope>NUCLEOTIDE SEQUENCE [LARGE SCALE GENOMIC DNA]</scope>
    <source>
        <strain evidence="2 3">DSM 26048</strain>
    </source>
</reference>
<dbReference type="CDD" id="cd04301">
    <property type="entry name" value="NAT_SF"/>
    <property type="match status" value="1"/>
</dbReference>
<dbReference type="InterPro" id="IPR016181">
    <property type="entry name" value="Acyl_CoA_acyltransferase"/>
</dbReference>
<dbReference type="InterPro" id="IPR000182">
    <property type="entry name" value="GNAT_dom"/>
</dbReference>
<evidence type="ECO:0000313" key="2">
    <source>
        <dbReference type="EMBL" id="MBP1992690.1"/>
    </source>
</evidence>
<proteinExistence type="predicted"/>
<evidence type="ECO:0000313" key="3">
    <source>
        <dbReference type="Proteomes" id="UP001519287"/>
    </source>
</evidence>
<accession>A0ABS4IYM5</accession>
<comment type="caution">
    <text evidence="2">The sequence shown here is derived from an EMBL/GenBank/DDBJ whole genome shotgun (WGS) entry which is preliminary data.</text>
</comment>
<dbReference type="RefSeq" id="WP_209973891.1">
    <property type="nucleotide sequence ID" value="NZ_JAGGLB010000014.1"/>
</dbReference>
<dbReference type="Pfam" id="PF00583">
    <property type="entry name" value="Acetyltransf_1"/>
    <property type="match status" value="1"/>
</dbReference>
<keyword evidence="3" id="KW-1185">Reference proteome</keyword>
<dbReference type="Gene3D" id="3.40.630.30">
    <property type="match status" value="1"/>
</dbReference>
<sequence>MPDMLVKLYELPASGPLVQKLSESGIEIRRALAPEKHVVVEWVRQMFNEGWASECEVAFSRLPVSCYIAVENKKILGFACYDSTCKNFFGPTGVDETYRGKSIGKALLLESMHAMSGEGYAYAVIGGAGPIDFYAGAVGAVEIAGSVPGIYRGLL</sequence>
<gene>
    <name evidence="2" type="ORF">J2Z66_004299</name>
</gene>
<dbReference type="Proteomes" id="UP001519287">
    <property type="component" value="Unassembled WGS sequence"/>
</dbReference>
<evidence type="ECO:0000259" key="1">
    <source>
        <dbReference type="PROSITE" id="PS51186"/>
    </source>
</evidence>